<dbReference type="RefSeq" id="WP_075674335.1">
    <property type="nucleotide sequence ID" value="NZ_JADSAH010000028.1"/>
</dbReference>
<organism evidence="1 2">
    <name type="scientific">Proteus terrae subsp. cibarius</name>
    <dbReference type="NCBI Taxonomy" id="626774"/>
    <lineage>
        <taxon>Bacteria</taxon>
        <taxon>Pseudomonadati</taxon>
        <taxon>Pseudomonadota</taxon>
        <taxon>Gammaproteobacteria</taxon>
        <taxon>Enterobacterales</taxon>
        <taxon>Morganellaceae</taxon>
        <taxon>Proteus</taxon>
    </lineage>
</organism>
<dbReference type="AlphaFoldDB" id="A0A8I0WTD6"/>
<reference evidence="1" key="1">
    <citation type="submission" date="2020-11" db="EMBL/GenBank/DDBJ databases">
        <title>Enhanced detection system for hospital associated transmission using whole genome sequencing surveillance.</title>
        <authorList>
            <person name="Harrison L.H."/>
            <person name="Van Tyne D."/>
            <person name="Marsh J.W."/>
            <person name="Griffith M.P."/>
            <person name="Snyder D.J."/>
            <person name="Cooper V.S."/>
            <person name="Mustapha M."/>
        </authorList>
    </citation>
    <scope>NUCLEOTIDE SEQUENCE</scope>
    <source>
        <strain evidence="1">PR00070</strain>
    </source>
</reference>
<dbReference type="EMBL" id="JADSJR010000044">
    <property type="protein sequence ID" value="MBG2916312.1"/>
    <property type="molecule type" value="Genomic_DNA"/>
</dbReference>
<proteinExistence type="predicted"/>
<dbReference type="Proteomes" id="UP000612266">
    <property type="component" value="Unassembled WGS sequence"/>
</dbReference>
<name>A0A8I0WTD6_9GAMM</name>
<comment type="caution">
    <text evidence="1">The sequence shown here is derived from an EMBL/GenBank/DDBJ whole genome shotgun (WGS) entry which is preliminary data.</text>
</comment>
<evidence type="ECO:0008006" key="3">
    <source>
        <dbReference type="Google" id="ProtNLM"/>
    </source>
</evidence>
<accession>A0A8I0WTD6</accession>
<evidence type="ECO:0000313" key="1">
    <source>
        <dbReference type="EMBL" id="MBG2916312.1"/>
    </source>
</evidence>
<evidence type="ECO:0000313" key="2">
    <source>
        <dbReference type="Proteomes" id="UP000612266"/>
    </source>
</evidence>
<gene>
    <name evidence="1" type="ORF">I4901_18305</name>
</gene>
<sequence length="95" mass="10758">MSNLYQTLSENNNKPISYGWNQYKLWKTGGWDPKYNPKLQGGAIKGLYGLSKDMKPYPLPGILGNMGAAGITETTNTLIQEEIKEFKEKMDENKK</sequence>
<protein>
    <recommendedName>
        <fullName evidence="3">Adhesin</fullName>
    </recommendedName>
</protein>